<dbReference type="EMBL" id="CAJHCQ010000011">
    <property type="protein sequence ID" value="CAD6546057.1"/>
    <property type="molecule type" value="Genomic_DNA"/>
</dbReference>
<comment type="caution">
    <text evidence="1">The sequence shown here is derived from an EMBL/GenBank/DDBJ whole genome shotgun (WGS) entry which is preliminary data.</text>
</comment>
<name>A0ABN7I275_9BURK</name>
<sequence>MHIESDAAYRYGSFGKLEDQFDQSVTGLKACEQAVVAMIGLRFPRFFAFQRSRVMQPHPLSAEPQASLA</sequence>
<dbReference type="Proteomes" id="UP000656319">
    <property type="component" value="Unassembled WGS sequence"/>
</dbReference>
<keyword evidence="2" id="KW-1185">Reference proteome</keyword>
<protein>
    <submittedName>
        <fullName evidence="1">Uncharacterized protein</fullName>
    </submittedName>
</protein>
<evidence type="ECO:0000313" key="1">
    <source>
        <dbReference type="EMBL" id="CAD6546057.1"/>
    </source>
</evidence>
<dbReference type="RefSeq" id="WP_201698023.1">
    <property type="nucleotide sequence ID" value="NZ_CAJHCQ010000011.1"/>
</dbReference>
<reference evidence="1 2" key="1">
    <citation type="submission" date="2020-10" db="EMBL/GenBank/DDBJ databases">
        <authorList>
            <person name="Peeters C."/>
        </authorList>
    </citation>
    <scope>NUCLEOTIDE SEQUENCE [LARGE SCALE GENOMIC DNA]</scope>
    <source>
        <strain evidence="1 2">LMG 27952</strain>
    </source>
</reference>
<gene>
    <name evidence="1" type="ORF">LMG27952_04411</name>
</gene>
<organism evidence="1 2">
    <name type="scientific">Paraburkholderia hiiakae</name>
    <dbReference type="NCBI Taxonomy" id="1081782"/>
    <lineage>
        <taxon>Bacteria</taxon>
        <taxon>Pseudomonadati</taxon>
        <taxon>Pseudomonadota</taxon>
        <taxon>Betaproteobacteria</taxon>
        <taxon>Burkholderiales</taxon>
        <taxon>Burkholderiaceae</taxon>
        <taxon>Paraburkholderia</taxon>
    </lineage>
</organism>
<proteinExistence type="predicted"/>
<accession>A0ABN7I275</accession>
<evidence type="ECO:0000313" key="2">
    <source>
        <dbReference type="Proteomes" id="UP000656319"/>
    </source>
</evidence>